<organism evidence="1 2">
    <name type="scientific">Shimia marina</name>
    <dbReference type="NCBI Taxonomy" id="321267"/>
    <lineage>
        <taxon>Bacteria</taxon>
        <taxon>Pseudomonadati</taxon>
        <taxon>Pseudomonadota</taxon>
        <taxon>Alphaproteobacteria</taxon>
        <taxon>Rhodobacterales</taxon>
        <taxon>Roseobacteraceae</taxon>
    </lineage>
</organism>
<dbReference type="AlphaFoldDB" id="A0A0P1EQH7"/>
<accession>A0A0P1EQH7</accession>
<protein>
    <submittedName>
        <fullName evidence="1">Uncharacterized protein</fullName>
    </submittedName>
</protein>
<evidence type="ECO:0000313" key="2">
    <source>
        <dbReference type="Proteomes" id="UP000054823"/>
    </source>
</evidence>
<dbReference type="Proteomes" id="UP000054823">
    <property type="component" value="Unassembled WGS sequence"/>
</dbReference>
<proteinExistence type="predicted"/>
<gene>
    <name evidence="1" type="ORF">SHM7688_01895</name>
</gene>
<keyword evidence="2" id="KW-1185">Reference proteome</keyword>
<reference evidence="1 2" key="1">
    <citation type="submission" date="2015-09" db="EMBL/GenBank/DDBJ databases">
        <authorList>
            <consortium name="Swine Surveillance"/>
        </authorList>
    </citation>
    <scope>NUCLEOTIDE SEQUENCE [LARGE SCALE GENOMIC DNA]</scope>
    <source>
        <strain evidence="1 2">CECT 7688</strain>
    </source>
</reference>
<evidence type="ECO:0000313" key="1">
    <source>
        <dbReference type="EMBL" id="CUH52449.1"/>
    </source>
</evidence>
<sequence>MLRETLTVKKRLENPSLITPSYEDKGLFKKPPTELVVQLIPKFGKNTRRDVIIKGLVQGDVEVEVVFAGRRKKQAAELVALLRRKWEVATYRLPKDVPPPDRKEIQLPTRVQGSWRTRMTEMGDGTQDLYLREYQLLVARWAYHSEGGAFRSFGEPPFVEQLMDEANADV</sequence>
<dbReference type="EMBL" id="CYPW01000017">
    <property type="protein sequence ID" value="CUH52449.1"/>
    <property type="molecule type" value="Genomic_DNA"/>
</dbReference>
<name>A0A0P1EQH7_9RHOB</name>